<feature type="transmembrane region" description="Helical" evidence="12">
    <location>
        <begin position="70"/>
        <end position="91"/>
    </location>
</feature>
<dbReference type="Proteomes" id="UP001179952">
    <property type="component" value="Unassembled WGS sequence"/>
</dbReference>
<dbReference type="Pfam" id="PF00069">
    <property type="entry name" value="Pkinase"/>
    <property type="match status" value="1"/>
</dbReference>
<name>A0AAV9A6G5_ACOGR</name>
<feature type="region of interest" description="Disordered" evidence="11">
    <location>
        <begin position="481"/>
        <end position="534"/>
    </location>
</feature>
<dbReference type="AlphaFoldDB" id="A0AAV9A6G5"/>
<dbReference type="InterPro" id="IPR011009">
    <property type="entry name" value="Kinase-like_dom_sf"/>
</dbReference>
<comment type="caution">
    <text evidence="14">The sequence shown here is derived from an EMBL/GenBank/DDBJ whole genome shotgun (WGS) entry which is preliminary data.</text>
</comment>
<reference evidence="14" key="1">
    <citation type="journal article" date="2023" name="Nat. Commun.">
        <title>Diploid and tetraploid genomes of Acorus and the evolution of monocots.</title>
        <authorList>
            <person name="Ma L."/>
            <person name="Liu K.W."/>
            <person name="Li Z."/>
            <person name="Hsiao Y.Y."/>
            <person name="Qi Y."/>
            <person name="Fu T."/>
            <person name="Tang G.D."/>
            <person name="Zhang D."/>
            <person name="Sun W.H."/>
            <person name="Liu D.K."/>
            <person name="Li Y."/>
            <person name="Chen G.Z."/>
            <person name="Liu X.D."/>
            <person name="Liao X.Y."/>
            <person name="Jiang Y.T."/>
            <person name="Yu X."/>
            <person name="Hao Y."/>
            <person name="Huang J."/>
            <person name="Zhao X.W."/>
            <person name="Ke S."/>
            <person name="Chen Y.Y."/>
            <person name="Wu W.L."/>
            <person name="Hsu J.L."/>
            <person name="Lin Y.F."/>
            <person name="Huang M.D."/>
            <person name="Li C.Y."/>
            <person name="Huang L."/>
            <person name="Wang Z.W."/>
            <person name="Zhao X."/>
            <person name="Zhong W.Y."/>
            <person name="Peng D.H."/>
            <person name="Ahmad S."/>
            <person name="Lan S."/>
            <person name="Zhang J.S."/>
            <person name="Tsai W.C."/>
            <person name="Van de Peer Y."/>
            <person name="Liu Z.J."/>
        </authorList>
    </citation>
    <scope>NUCLEOTIDE SEQUENCE</scope>
    <source>
        <strain evidence="14">SCP</strain>
    </source>
</reference>
<dbReference type="PANTHER" id="PTHR47974">
    <property type="entry name" value="OS07G0415500 PROTEIN"/>
    <property type="match status" value="1"/>
</dbReference>
<evidence type="ECO:0000256" key="9">
    <source>
        <dbReference type="ARBA" id="ARBA00023136"/>
    </source>
</evidence>
<feature type="compositionally biased region" description="Polar residues" evidence="11">
    <location>
        <begin position="488"/>
        <end position="500"/>
    </location>
</feature>
<dbReference type="GO" id="GO:0005524">
    <property type="term" value="F:ATP binding"/>
    <property type="evidence" value="ECO:0007669"/>
    <property type="project" value="UniProtKB-UniRule"/>
</dbReference>
<feature type="binding site" evidence="10">
    <location>
        <position position="194"/>
    </location>
    <ligand>
        <name>ATP</name>
        <dbReference type="ChEBI" id="CHEBI:30616"/>
    </ligand>
</feature>
<dbReference type="InterPro" id="IPR008271">
    <property type="entry name" value="Ser/Thr_kinase_AS"/>
</dbReference>
<dbReference type="FunFam" id="1.10.510.10:FF:000537">
    <property type="entry name" value="Putative receptor-like protein kinase"/>
    <property type="match status" value="1"/>
</dbReference>
<feature type="domain" description="Protein kinase" evidence="13">
    <location>
        <begin position="166"/>
        <end position="448"/>
    </location>
</feature>
<dbReference type="Gene3D" id="1.10.510.10">
    <property type="entry name" value="Transferase(Phosphotransferase) domain 1"/>
    <property type="match status" value="1"/>
</dbReference>
<keyword evidence="14" id="KW-0675">Receptor</keyword>
<evidence type="ECO:0000259" key="13">
    <source>
        <dbReference type="PROSITE" id="PS50011"/>
    </source>
</evidence>
<keyword evidence="8 12" id="KW-1133">Transmembrane helix</keyword>
<keyword evidence="3 12" id="KW-0812">Transmembrane</keyword>
<evidence type="ECO:0000256" key="10">
    <source>
        <dbReference type="PROSITE-ProRule" id="PRU10141"/>
    </source>
</evidence>
<dbReference type="GO" id="GO:0016020">
    <property type="term" value="C:membrane"/>
    <property type="evidence" value="ECO:0007669"/>
    <property type="project" value="UniProtKB-SubCell"/>
</dbReference>
<feature type="transmembrane region" description="Helical" evidence="12">
    <location>
        <begin position="97"/>
        <end position="116"/>
    </location>
</feature>
<dbReference type="PROSITE" id="PS00108">
    <property type="entry name" value="PROTEIN_KINASE_ST"/>
    <property type="match status" value="1"/>
</dbReference>
<evidence type="ECO:0000313" key="15">
    <source>
        <dbReference type="Proteomes" id="UP001179952"/>
    </source>
</evidence>
<evidence type="ECO:0000256" key="6">
    <source>
        <dbReference type="ARBA" id="ARBA00022777"/>
    </source>
</evidence>
<keyword evidence="4" id="KW-0732">Signal</keyword>
<dbReference type="InterPro" id="IPR000719">
    <property type="entry name" value="Prot_kinase_dom"/>
</dbReference>
<keyword evidence="9 12" id="KW-0472">Membrane</keyword>
<dbReference type="EMBL" id="JAUJYN010000012">
    <property type="protein sequence ID" value="KAK1259813.1"/>
    <property type="molecule type" value="Genomic_DNA"/>
</dbReference>
<evidence type="ECO:0000256" key="11">
    <source>
        <dbReference type="SAM" id="MobiDB-lite"/>
    </source>
</evidence>
<organism evidence="14 15">
    <name type="scientific">Acorus gramineus</name>
    <name type="common">Dwarf sweet flag</name>
    <dbReference type="NCBI Taxonomy" id="55184"/>
    <lineage>
        <taxon>Eukaryota</taxon>
        <taxon>Viridiplantae</taxon>
        <taxon>Streptophyta</taxon>
        <taxon>Embryophyta</taxon>
        <taxon>Tracheophyta</taxon>
        <taxon>Spermatophyta</taxon>
        <taxon>Magnoliopsida</taxon>
        <taxon>Liliopsida</taxon>
        <taxon>Acoraceae</taxon>
        <taxon>Acorus</taxon>
    </lineage>
</organism>
<reference evidence="14" key="2">
    <citation type="submission" date="2023-06" db="EMBL/GenBank/DDBJ databases">
        <authorList>
            <person name="Ma L."/>
            <person name="Liu K.-W."/>
            <person name="Li Z."/>
            <person name="Hsiao Y.-Y."/>
            <person name="Qi Y."/>
            <person name="Fu T."/>
            <person name="Tang G."/>
            <person name="Zhang D."/>
            <person name="Sun W.-H."/>
            <person name="Liu D.-K."/>
            <person name="Li Y."/>
            <person name="Chen G.-Z."/>
            <person name="Liu X.-D."/>
            <person name="Liao X.-Y."/>
            <person name="Jiang Y.-T."/>
            <person name="Yu X."/>
            <person name="Hao Y."/>
            <person name="Huang J."/>
            <person name="Zhao X.-W."/>
            <person name="Ke S."/>
            <person name="Chen Y.-Y."/>
            <person name="Wu W.-L."/>
            <person name="Hsu J.-L."/>
            <person name="Lin Y.-F."/>
            <person name="Huang M.-D."/>
            <person name="Li C.-Y."/>
            <person name="Huang L."/>
            <person name="Wang Z.-W."/>
            <person name="Zhao X."/>
            <person name="Zhong W.-Y."/>
            <person name="Peng D.-H."/>
            <person name="Ahmad S."/>
            <person name="Lan S."/>
            <person name="Zhang J.-S."/>
            <person name="Tsai W.-C."/>
            <person name="Van De Peer Y."/>
            <person name="Liu Z.-J."/>
        </authorList>
    </citation>
    <scope>NUCLEOTIDE SEQUENCE</scope>
    <source>
        <strain evidence="14">SCP</strain>
        <tissue evidence="14">Leaves</tissue>
    </source>
</reference>
<gene>
    <name evidence="14" type="ORF">QJS04_geneDACA005604</name>
</gene>
<evidence type="ECO:0000256" key="8">
    <source>
        <dbReference type="ARBA" id="ARBA00022989"/>
    </source>
</evidence>
<evidence type="ECO:0000256" key="1">
    <source>
        <dbReference type="ARBA" id="ARBA00004167"/>
    </source>
</evidence>
<accession>A0AAV9A6G5</accession>
<keyword evidence="7 10" id="KW-0067">ATP-binding</keyword>
<comment type="subcellular location">
    <subcellularLocation>
        <location evidence="1">Membrane</location>
        <topology evidence="1">Single-pass membrane protein</topology>
    </subcellularLocation>
</comment>
<evidence type="ECO:0000256" key="3">
    <source>
        <dbReference type="ARBA" id="ARBA00022692"/>
    </source>
</evidence>
<evidence type="ECO:0000256" key="4">
    <source>
        <dbReference type="ARBA" id="ARBA00022729"/>
    </source>
</evidence>
<feature type="compositionally biased region" description="Polar residues" evidence="11">
    <location>
        <begin position="507"/>
        <end position="519"/>
    </location>
</feature>
<dbReference type="InterPro" id="IPR017441">
    <property type="entry name" value="Protein_kinase_ATP_BS"/>
</dbReference>
<protein>
    <submittedName>
        <fullName evidence="14">Receptor-like protein kinase</fullName>
    </submittedName>
</protein>
<dbReference type="GO" id="GO:0004672">
    <property type="term" value="F:protein kinase activity"/>
    <property type="evidence" value="ECO:0007669"/>
    <property type="project" value="InterPro"/>
</dbReference>
<keyword evidence="6 14" id="KW-0418">Kinase</keyword>
<dbReference type="PANTHER" id="PTHR47974:SF9">
    <property type="entry name" value="RECEPTOR-LIKE SERINE_THREONINE-PROTEIN KINASE"/>
    <property type="match status" value="1"/>
</dbReference>
<evidence type="ECO:0000313" key="14">
    <source>
        <dbReference type="EMBL" id="KAK1259813.1"/>
    </source>
</evidence>
<keyword evidence="15" id="KW-1185">Reference proteome</keyword>
<dbReference type="PROSITE" id="PS50011">
    <property type="entry name" value="PROTEIN_KINASE_DOM"/>
    <property type="match status" value="1"/>
</dbReference>
<evidence type="ECO:0000256" key="2">
    <source>
        <dbReference type="ARBA" id="ARBA00022679"/>
    </source>
</evidence>
<proteinExistence type="predicted"/>
<sequence length="534" mass="59117">MVFNRSKLLRIFFVAVLGLLVVLLFLILHLSNAFFYSAGPLSAIIFGFLTWVIAKHFIHRNEISETKLAKFITAVLIVILFVMVPGLWLSIGARKTFYAYFFIDVALILATSIHLLRGRVVSQRRRGTRAQTGLWESEVRADFKNMRRVAGLPVEFSYASLEAATGGFGDLLGRGASGAVFRGVLDDGTLVAVKRIAPAPRARHEFRSEFSAIAAVQHVNLTRLLGYCVAIPADDNDEGPYYLVYEFVPNGSLDAWIFPGARARGSCLSWEMRRQVAVDMARALAYIHHDCRSRILHLDVKPENVLLDEDFRARVTDFGLSRLMEREESRVVTTVRGTRGYLAPEWFLEGAISEKSDVYSFGIVLLEIIGGKRSVRMIDGGEKWSYFPRQVSECVRERRVMGVVDERIVGEVEEREVKVLIYVGLWCVNEKPGLRPTMAQVVDMLEFRVPVDEPPEDTQALMANLFLGGGSSTSYVSNRDGSVGTGGYSTKSTSLVSESIGTGGSPIESTDSVSVSIQSADDRGSKNHVGLSPA</sequence>
<dbReference type="SMART" id="SM00220">
    <property type="entry name" value="S_TKc"/>
    <property type="match status" value="1"/>
</dbReference>
<dbReference type="PROSITE" id="PS00107">
    <property type="entry name" value="PROTEIN_KINASE_ATP"/>
    <property type="match status" value="1"/>
</dbReference>
<keyword evidence="5 10" id="KW-0547">Nucleotide-binding</keyword>
<evidence type="ECO:0000256" key="5">
    <source>
        <dbReference type="ARBA" id="ARBA00022741"/>
    </source>
</evidence>
<evidence type="ECO:0000256" key="12">
    <source>
        <dbReference type="SAM" id="Phobius"/>
    </source>
</evidence>
<feature type="transmembrane region" description="Helical" evidence="12">
    <location>
        <begin position="34"/>
        <end position="58"/>
    </location>
</feature>
<dbReference type="Gene3D" id="3.30.200.20">
    <property type="entry name" value="Phosphorylase Kinase, domain 1"/>
    <property type="match status" value="1"/>
</dbReference>
<dbReference type="SUPFAM" id="SSF56112">
    <property type="entry name" value="Protein kinase-like (PK-like)"/>
    <property type="match status" value="1"/>
</dbReference>
<feature type="transmembrane region" description="Helical" evidence="12">
    <location>
        <begin position="7"/>
        <end position="28"/>
    </location>
</feature>
<keyword evidence="2" id="KW-0808">Transferase</keyword>
<evidence type="ECO:0000256" key="7">
    <source>
        <dbReference type="ARBA" id="ARBA00022840"/>
    </source>
</evidence>